<comment type="subcellular location">
    <subcellularLocation>
        <location evidence="1">Membrane</location>
        <topology evidence="1">Multi-pass membrane protein</topology>
    </subcellularLocation>
</comment>
<dbReference type="InterPro" id="IPR006037">
    <property type="entry name" value="RCK_C"/>
</dbReference>
<evidence type="ECO:0008006" key="14">
    <source>
        <dbReference type="Google" id="ProtNLM"/>
    </source>
</evidence>
<evidence type="ECO:0000256" key="4">
    <source>
        <dbReference type="ARBA" id="ARBA00022449"/>
    </source>
</evidence>
<dbReference type="RefSeq" id="WP_069656529.1">
    <property type="nucleotide sequence ID" value="NZ_MIJF01000018.1"/>
</dbReference>
<dbReference type="AlphaFoldDB" id="A0A1D2YVC0"/>
<evidence type="ECO:0000259" key="10">
    <source>
        <dbReference type="PROSITE" id="PS51201"/>
    </source>
</evidence>
<dbReference type="InterPro" id="IPR036721">
    <property type="entry name" value="RCK_C_sf"/>
</dbReference>
<proteinExistence type="inferred from homology"/>
<comment type="caution">
    <text evidence="12">The sequence shown here is derived from an EMBL/GenBank/DDBJ whole genome shotgun (WGS) entry which is preliminary data.</text>
</comment>
<evidence type="ECO:0000256" key="1">
    <source>
        <dbReference type="ARBA" id="ARBA00004141"/>
    </source>
</evidence>
<sequence length="622" mass="68898">MEQIEFSLTSLLIVTILSFFIPILLKKFKRVSIPVIVGEIVVGMLIGKSGFDIIVVDDSLRFLQFFGLAYLMFTAGLEIDFEVLLNKNVDTKIKSKVKSLSNPIILSTLLLTITLVLAYISSLILKKYNLISDPMFMSLIIGTTSLGIVMPTLKEKRLSGTNYGQYIITGAVMADFVTMLLISVVLSIFEGGLTLDILLVFVLLVLVFVLYRISTRLQDNPIFAELAHGTTQLGIRGSFAVMLLFLVLTQYIGVEMILGAFLAGMVVSLASQTYREEIYHKLDAIGFGFLIPIFFILVGVNFDFSVFIKNPKGLLLVPLLFVLVYVVKGLPALLLKLVFPFKEAVAGGVLLTSKLSLTIAAAAIGLQIGAISEEVSAAILLVSILTSIISPITFEKLIPTQENTEEEKHIVIIGSTKQTLLLAKRLVKDGIHVLIIESKRDKAEDMLTRGIEVVWGNALDMELLDEIDMENARAAIVGTGNNEVNFQISCRIVKHFKREVITLLDDPVYIEKAQSNEKIRVVNPHMSTVSLLETMIHHPLTTTILEDKRDLHIEEVEVINPSIIGKKLRHVKMPGDILIFSIYRNGETLVPHGDTEFEQGDIVLVVGTNNDIKYFSKFALDS</sequence>
<keyword evidence="4" id="KW-0050">Antiport</keyword>
<dbReference type="Pfam" id="PF02080">
    <property type="entry name" value="TrkA_C"/>
    <property type="match status" value="1"/>
</dbReference>
<keyword evidence="3" id="KW-0813">Transport</keyword>
<dbReference type="Pfam" id="PF02254">
    <property type="entry name" value="TrkA_N"/>
    <property type="match status" value="1"/>
</dbReference>
<evidence type="ECO:0000256" key="3">
    <source>
        <dbReference type="ARBA" id="ARBA00022448"/>
    </source>
</evidence>
<reference evidence="12 13" key="1">
    <citation type="submission" date="2016-09" db="EMBL/GenBank/DDBJ databases">
        <title>Draft genome sequence for the type strain of Vulcanibacillus modesticaldus BR, a strictly anaerobic, moderately thermophilic, and nitrate-reducing bacterium from deep sea-hydrothermal vents of the Mid-Atlantic Ridge.</title>
        <authorList>
            <person name="Abin C.A."/>
            <person name="Hollibaugh J.T."/>
        </authorList>
    </citation>
    <scope>NUCLEOTIDE SEQUENCE [LARGE SCALE GENOMIC DNA]</scope>
    <source>
        <strain evidence="12 13">BR</strain>
    </source>
</reference>
<feature type="transmembrane region" description="Helical" evidence="9">
    <location>
        <begin position="314"/>
        <end position="335"/>
    </location>
</feature>
<protein>
    <recommendedName>
        <fullName evidence="14">Sodium:proton antiporter</fullName>
    </recommendedName>
</protein>
<organism evidence="12 13">
    <name type="scientific">Vulcanibacillus modesticaldus</name>
    <dbReference type="NCBI Taxonomy" id="337097"/>
    <lineage>
        <taxon>Bacteria</taxon>
        <taxon>Bacillati</taxon>
        <taxon>Bacillota</taxon>
        <taxon>Bacilli</taxon>
        <taxon>Bacillales</taxon>
        <taxon>Bacillaceae</taxon>
        <taxon>Vulcanibacillus</taxon>
    </lineage>
</organism>
<feature type="transmembrane region" description="Helical" evidence="9">
    <location>
        <begin position="286"/>
        <end position="308"/>
    </location>
</feature>
<dbReference type="Gene3D" id="3.40.50.720">
    <property type="entry name" value="NAD(P)-binding Rossmann-like Domain"/>
    <property type="match status" value="1"/>
</dbReference>
<evidence type="ECO:0000256" key="7">
    <source>
        <dbReference type="ARBA" id="ARBA00023065"/>
    </source>
</evidence>
<dbReference type="GO" id="GO:0006813">
    <property type="term" value="P:potassium ion transport"/>
    <property type="evidence" value="ECO:0007669"/>
    <property type="project" value="InterPro"/>
</dbReference>
<dbReference type="PANTHER" id="PTHR43562">
    <property type="entry name" value="NAPA-TYPE SODIUM/HYDROGEN ANTIPORTER"/>
    <property type="match status" value="1"/>
</dbReference>
<name>A0A1D2YVC0_9BACI</name>
<evidence type="ECO:0000256" key="2">
    <source>
        <dbReference type="ARBA" id="ARBA00005551"/>
    </source>
</evidence>
<feature type="domain" description="RCK C-terminal" evidence="11">
    <location>
        <begin position="540"/>
        <end position="621"/>
    </location>
</feature>
<dbReference type="InterPro" id="IPR038770">
    <property type="entry name" value="Na+/solute_symporter_sf"/>
</dbReference>
<dbReference type="PROSITE" id="PS51202">
    <property type="entry name" value="RCK_C"/>
    <property type="match status" value="1"/>
</dbReference>
<dbReference type="Gene3D" id="1.20.1530.20">
    <property type="match status" value="1"/>
</dbReference>
<feature type="domain" description="RCK N-terminal" evidence="10">
    <location>
        <begin position="407"/>
        <end position="523"/>
    </location>
</feature>
<dbReference type="GO" id="GO:0008324">
    <property type="term" value="F:monoatomic cation transmembrane transporter activity"/>
    <property type="evidence" value="ECO:0007669"/>
    <property type="project" value="InterPro"/>
</dbReference>
<dbReference type="GO" id="GO:0016020">
    <property type="term" value="C:membrane"/>
    <property type="evidence" value="ECO:0007669"/>
    <property type="project" value="UniProtKB-SubCell"/>
</dbReference>
<dbReference type="Pfam" id="PF00999">
    <property type="entry name" value="Na_H_Exchanger"/>
    <property type="match status" value="1"/>
</dbReference>
<keyword evidence="13" id="KW-1185">Reference proteome</keyword>
<dbReference type="GO" id="GO:1902600">
    <property type="term" value="P:proton transmembrane transport"/>
    <property type="evidence" value="ECO:0007669"/>
    <property type="project" value="InterPro"/>
</dbReference>
<dbReference type="PROSITE" id="PS51201">
    <property type="entry name" value="RCK_N"/>
    <property type="match status" value="1"/>
</dbReference>
<accession>A0A1D2YVC0</accession>
<feature type="transmembrane region" description="Helical" evidence="9">
    <location>
        <begin position="62"/>
        <end position="83"/>
    </location>
</feature>
<dbReference type="InterPro" id="IPR003148">
    <property type="entry name" value="RCK_N"/>
</dbReference>
<evidence type="ECO:0000256" key="5">
    <source>
        <dbReference type="ARBA" id="ARBA00022692"/>
    </source>
</evidence>
<keyword evidence="8 9" id="KW-0472">Membrane</keyword>
<gene>
    <name evidence="12" type="ORF">BHF71_08265</name>
</gene>
<dbReference type="PANTHER" id="PTHR43562:SF1">
    <property type="entry name" value="NA(+)_H(+) ANTIPORTER YJBQ-RELATED"/>
    <property type="match status" value="1"/>
</dbReference>
<evidence type="ECO:0000259" key="11">
    <source>
        <dbReference type="PROSITE" id="PS51202"/>
    </source>
</evidence>
<dbReference type="EMBL" id="MIJF01000018">
    <property type="protein sequence ID" value="OEF99607.1"/>
    <property type="molecule type" value="Genomic_DNA"/>
</dbReference>
<comment type="similarity">
    <text evidence="2">Belongs to the monovalent cation:proton antiporter 2 (CPA2) transporter (TC 2.A.37) family.</text>
</comment>
<feature type="transmembrane region" description="Helical" evidence="9">
    <location>
        <begin position="166"/>
        <end position="189"/>
    </location>
</feature>
<evidence type="ECO:0000256" key="8">
    <source>
        <dbReference type="ARBA" id="ARBA00023136"/>
    </source>
</evidence>
<evidence type="ECO:0000313" key="12">
    <source>
        <dbReference type="EMBL" id="OEF99607.1"/>
    </source>
</evidence>
<dbReference type="Gene3D" id="3.30.70.1450">
    <property type="entry name" value="Regulator of K+ conductance, C-terminal domain"/>
    <property type="match status" value="1"/>
</dbReference>
<feature type="transmembrane region" description="Helical" evidence="9">
    <location>
        <begin position="32"/>
        <end position="56"/>
    </location>
</feature>
<feature type="transmembrane region" description="Helical" evidence="9">
    <location>
        <begin position="104"/>
        <end position="124"/>
    </location>
</feature>
<dbReference type="Proteomes" id="UP000243739">
    <property type="component" value="Unassembled WGS sequence"/>
</dbReference>
<feature type="transmembrane region" description="Helical" evidence="9">
    <location>
        <begin position="195"/>
        <end position="213"/>
    </location>
</feature>
<dbReference type="GO" id="GO:0015297">
    <property type="term" value="F:antiporter activity"/>
    <property type="evidence" value="ECO:0007669"/>
    <property type="project" value="UniProtKB-KW"/>
</dbReference>
<dbReference type="SUPFAM" id="SSF116726">
    <property type="entry name" value="TrkA C-terminal domain-like"/>
    <property type="match status" value="1"/>
</dbReference>
<dbReference type="InterPro" id="IPR006153">
    <property type="entry name" value="Cation/H_exchanger_TM"/>
</dbReference>
<keyword evidence="5 9" id="KW-0812">Transmembrane</keyword>
<feature type="transmembrane region" description="Helical" evidence="9">
    <location>
        <begin position="6"/>
        <end position="25"/>
    </location>
</feature>
<dbReference type="SUPFAM" id="SSF51735">
    <property type="entry name" value="NAD(P)-binding Rossmann-fold domains"/>
    <property type="match status" value="1"/>
</dbReference>
<dbReference type="STRING" id="337097.BHF71_08265"/>
<feature type="transmembrane region" description="Helical" evidence="9">
    <location>
        <begin position="136"/>
        <end position="154"/>
    </location>
</feature>
<evidence type="ECO:0000256" key="6">
    <source>
        <dbReference type="ARBA" id="ARBA00022989"/>
    </source>
</evidence>
<evidence type="ECO:0000256" key="9">
    <source>
        <dbReference type="SAM" id="Phobius"/>
    </source>
</evidence>
<keyword evidence="7" id="KW-0406">Ion transport</keyword>
<keyword evidence="6 9" id="KW-1133">Transmembrane helix</keyword>
<evidence type="ECO:0000313" key="13">
    <source>
        <dbReference type="Proteomes" id="UP000243739"/>
    </source>
</evidence>
<dbReference type="InterPro" id="IPR036291">
    <property type="entry name" value="NAD(P)-bd_dom_sf"/>
</dbReference>